<dbReference type="RefSeq" id="WP_163900113.1">
    <property type="nucleotide sequence ID" value="NZ_CP048427.1"/>
</dbReference>
<reference evidence="3 4" key="1">
    <citation type="submission" date="2020-02" db="EMBL/GenBank/DDBJ databases">
        <title>Genome sequence of the type strain CCBAU10050 of Rhizobium daejeonense.</title>
        <authorList>
            <person name="Gao J."/>
            <person name="Sun J."/>
        </authorList>
    </citation>
    <scope>NUCLEOTIDE SEQUENCE [LARGE SCALE GENOMIC DNA]</scope>
    <source>
        <strain evidence="3 4">CCBAU10050</strain>
    </source>
</reference>
<dbReference type="Proteomes" id="UP000477849">
    <property type="component" value="Unassembled WGS sequence"/>
</dbReference>
<evidence type="ECO:0000313" key="4">
    <source>
        <dbReference type="Proteomes" id="UP000477849"/>
    </source>
</evidence>
<keyword evidence="4" id="KW-1185">Reference proteome</keyword>
<dbReference type="EMBL" id="JAAKZH010000001">
    <property type="protein sequence ID" value="NGO62632.1"/>
    <property type="molecule type" value="Genomic_DNA"/>
</dbReference>
<evidence type="ECO:0000313" key="3">
    <source>
        <dbReference type="EMBL" id="NGO62632.1"/>
    </source>
</evidence>
<organism evidence="3 4">
    <name type="scientific">Rhizobium daejeonense</name>
    <dbReference type="NCBI Taxonomy" id="240521"/>
    <lineage>
        <taxon>Bacteria</taxon>
        <taxon>Pseudomonadati</taxon>
        <taxon>Pseudomonadota</taxon>
        <taxon>Alphaproteobacteria</taxon>
        <taxon>Hyphomicrobiales</taxon>
        <taxon>Rhizobiaceae</taxon>
        <taxon>Rhizobium/Agrobacterium group</taxon>
        <taxon>Rhizobium</taxon>
    </lineage>
</organism>
<comment type="caution">
    <text evidence="3">The sequence shown here is derived from an EMBL/GenBank/DDBJ whole genome shotgun (WGS) entry which is preliminary data.</text>
</comment>
<keyword evidence="1" id="KW-0732">Signal</keyword>
<dbReference type="InterPro" id="IPR001638">
    <property type="entry name" value="Solute-binding_3/MltF_N"/>
</dbReference>
<sequence length="247" mass="28022">MKVTAFFLAMGLATAASAETIHFTTEDYPPYNYRQGNGYSGAGYKQVVELMKYVDADYTMELMPWARAFALAETEGNTCVFTTAHIPERNDRFKWVEPLAIDRNFMIARKGSGVRVTNDEEAKRYVVGTQRDDYTEDLLERNGFPKIDLATDLNLTLKKLVAGRIDLMPISEKFYMKLKKEGHPVEAQYIFSKQTFSIACNINFPERLHLSMQEGLNRIMADGTQARLLQEEGLGGLGETTDEFPKQ</sequence>
<dbReference type="Pfam" id="PF00497">
    <property type="entry name" value="SBP_bac_3"/>
    <property type="match status" value="1"/>
</dbReference>
<dbReference type="AlphaFoldDB" id="A0A6M1RMX8"/>
<feature type="domain" description="Solute-binding protein family 3/N-terminal" evidence="2">
    <location>
        <begin position="24"/>
        <end position="230"/>
    </location>
</feature>
<evidence type="ECO:0000259" key="2">
    <source>
        <dbReference type="Pfam" id="PF00497"/>
    </source>
</evidence>
<proteinExistence type="predicted"/>
<protein>
    <submittedName>
        <fullName evidence="3">Transporter substrate-binding domain-containing protein</fullName>
    </submittedName>
</protein>
<name>A0A6M1RMX8_9HYPH</name>
<accession>A0A6M1RMX8</accession>
<dbReference type="Gene3D" id="3.40.190.10">
    <property type="entry name" value="Periplasmic binding protein-like II"/>
    <property type="match status" value="2"/>
</dbReference>
<feature type="signal peptide" evidence="1">
    <location>
        <begin position="1"/>
        <end position="18"/>
    </location>
</feature>
<dbReference type="SUPFAM" id="SSF53850">
    <property type="entry name" value="Periplasmic binding protein-like II"/>
    <property type="match status" value="1"/>
</dbReference>
<evidence type="ECO:0000256" key="1">
    <source>
        <dbReference type="SAM" id="SignalP"/>
    </source>
</evidence>
<feature type="chain" id="PRO_5026969758" evidence="1">
    <location>
        <begin position="19"/>
        <end position="247"/>
    </location>
</feature>
<gene>
    <name evidence="3" type="ORF">G6N76_03020</name>
</gene>
<dbReference type="PANTHER" id="PTHR38834:SF3">
    <property type="entry name" value="SOLUTE-BINDING PROTEIN FAMILY 3_N-TERMINAL DOMAIN-CONTAINING PROTEIN"/>
    <property type="match status" value="1"/>
</dbReference>
<dbReference type="PANTHER" id="PTHR38834">
    <property type="entry name" value="PERIPLASMIC SUBSTRATE BINDING PROTEIN FAMILY 3"/>
    <property type="match status" value="1"/>
</dbReference>